<dbReference type="AlphaFoldDB" id="A0AAD2EL63"/>
<dbReference type="InterPro" id="IPR052708">
    <property type="entry name" value="PxpC"/>
</dbReference>
<comment type="caution">
    <text evidence="5">The sequence shown here is derived from an EMBL/GenBank/DDBJ whole genome shotgun (WGS) entry which is preliminary data.</text>
</comment>
<dbReference type="EC" id="3.5.2.9" evidence="5"/>
<dbReference type="GO" id="GO:0005524">
    <property type="term" value="F:ATP binding"/>
    <property type="evidence" value="ECO:0007669"/>
    <property type="project" value="UniProtKB-KW"/>
</dbReference>
<accession>A0AAD2EL63</accession>
<reference evidence="5 6" key="1">
    <citation type="submission" date="2023-07" db="EMBL/GenBank/DDBJ databases">
        <authorList>
            <person name="Peeters C."/>
        </authorList>
    </citation>
    <scope>NUCLEOTIDE SEQUENCE [LARGE SCALE GENOMIC DNA]</scope>
    <source>
        <strain evidence="5 6">LMG 18091</strain>
    </source>
</reference>
<dbReference type="InterPro" id="IPR003778">
    <property type="entry name" value="CT_A_B"/>
</dbReference>
<evidence type="ECO:0000256" key="2">
    <source>
        <dbReference type="ARBA" id="ARBA00022801"/>
    </source>
</evidence>
<dbReference type="Proteomes" id="UP001189915">
    <property type="component" value="Unassembled WGS sequence"/>
</dbReference>
<proteinExistence type="predicted"/>
<dbReference type="PANTHER" id="PTHR43309:SF3">
    <property type="entry name" value="5-OXOPROLINASE SUBUNIT C"/>
    <property type="match status" value="1"/>
</dbReference>
<dbReference type="Pfam" id="PF02626">
    <property type="entry name" value="CT_A_B"/>
    <property type="match status" value="1"/>
</dbReference>
<dbReference type="GO" id="GO:0017168">
    <property type="term" value="F:5-oxoprolinase (ATP-hydrolyzing) activity"/>
    <property type="evidence" value="ECO:0007669"/>
    <property type="project" value="UniProtKB-EC"/>
</dbReference>
<feature type="domain" description="Carboxyltransferase" evidence="4">
    <location>
        <begin position="23"/>
        <end position="313"/>
    </location>
</feature>
<gene>
    <name evidence="5" type="primary">pxpC_1</name>
    <name evidence="5" type="ORF">LMG18091_00531</name>
</gene>
<name>A0AAD2EL63_9RALS</name>
<evidence type="ECO:0000256" key="1">
    <source>
        <dbReference type="ARBA" id="ARBA00022741"/>
    </source>
</evidence>
<dbReference type="PANTHER" id="PTHR43309">
    <property type="entry name" value="5-OXOPROLINASE SUBUNIT C"/>
    <property type="match status" value="1"/>
</dbReference>
<dbReference type="SUPFAM" id="SSF50891">
    <property type="entry name" value="Cyclophilin-like"/>
    <property type="match status" value="1"/>
</dbReference>
<organism evidence="5 6">
    <name type="scientific">Ralstonia wenshanensis</name>
    <dbReference type="NCBI Taxonomy" id="2842456"/>
    <lineage>
        <taxon>Bacteria</taxon>
        <taxon>Pseudomonadati</taxon>
        <taxon>Pseudomonadota</taxon>
        <taxon>Betaproteobacteria</taxon>
        <taxon>Burkholderiales</taxon>
        <taxon>Burkholderiaceae</taxon>
        <taxon>Ralstonia</taxon>
    </lineage>
</organism>
<keyword evidence="3" id="KW-0067">ATP-binding</keyword>
<dbReference type="Gene3D" id="2.40.100.10">
    <property type="entry name" value="Cyclophilin-like"/>
    <property type="match status" value="1"/>
</dbReference>
<keyword evidence="6" id="KW-1185">Reference proteome</keyword>
<dbReference type="NCBIfam" id="TIGR00724">
    <property type="entry name" value="urea_amlyse_rel"/>
    <property type="match status" value="1"/>
</dbReference>
<evidence type="ECO:0000313" key="5">
    <source>
        <dbReference type="EMBL" id="CAJ0686172.1"/>
    </source>
</evidence>
<keyword evidence="2 5" id="KW-0378">Hydrolase</keyword>
<dbReference type="RefSeq" id="WP_316868470.1">
    <property type="nucleotide sequence ID" value="NZ_CATWAF010000001.1"/>
</dbReference>
<evidence type="ECO:0000256" key="3">
    <source>
        <dbReference type="ARBA" id="ARBA00022840"/>
    </source>
</evidence>
<dbReference type="InterPro" id="IPR029000">
    <property type="entry name" value="Cyclophilin-like_dom_sf"/>
</dbReference>
<evidence type="ECO:0000259" key="4">
    <source>
        <dbReference type="SMART" id="SM00797"/>
    </source>
</evidence>
<evidence type="ECO:0000313" key="6">
    <source>
        <dbReference type="Proteomes" id="UP001189915"/>
    </source>
</evidence>
<dbReference type="EMBL" id="CATWAF010000001">
    <property type="protein sequence ID" value="CAJ0686172.1"/>
    <property type="molecule type" value="Genomic_DNA"/>
</dbReference>
<dbReference type="SMART" id="SM00797">
    <property type="entry name" value="AHS2"/>
    <property type="match status" value="1"/>
</dbReference>
<sequence length="338" mass="35731">MIEILSASALATVQDLGRLGALRWGVGTSGAMDSLALAAGNLLLGNDEGAAGIEVQVFPFQVRFTQDCRFALTGADCGAQLDDRPLLPWWAHEARAGQTLRLTVPQRGPVPACRAYLCLAGGIDVTPALGSRSTQLRGAFGGLDGRALRRGDVLRAGAPGLGDGADGLGIGLVPPALGLPLLADGLPAIRVLPAAEYGCYTEASQQSFWSEPWKVTPQSDRYGFRLAGPTLTPLQPFEMRSHGIVPGVIQVPPSGQPIVQMREAQPSGGYPKFGTVIEADMWRLGQAPIGSQVRFIETTWDEAVAALAEVEAWLADVRRVIGLHATFPAAVPAKKRDR</sequence>
<keyword evidence="1" id="KW-0547">Nucleotide-binding</keyword>
<protein>
    <submittedName>
        <fullName evidence="5">5-oxoprolinase subunit C</fullName>
        <ecNumber evidence="5">3.5.2.9</ecNumber>
    </submittedName>
</protein>